<keyword evidence="1" id="KW-1133">Transmembrane helix</keyword>
<comment type="caution">
    <text evidence="2">The sequence shown here is derived from an EMBL/GenBank/DDBJ whole genome shotgun (WGS) entry which is preliminary data.</text>
</comment>
<feature type="transmembrane region" description="Helical" evidence="1">
    <location>
        <begin position="120"/>
        <end position="139"/>
    </location>
</feature>
<feature type="transmembrane region" description="Helical" evidence="1">
    <location>
        <begin position="7"/>
        <end position="25"/>
    </location>
</feature>
<dbReference type="RefSeq" id="WP_224316022.1">
    <property type="nucleotide sequence ID" value="NZ_JAIRBM010000029.1"/>
</dbReference>
<evidence type="ECO:0000313" key="3">
    <source>
        <dbReference type="Proteomes" id="UP000704176"/>
    </source>
</evidence>
<evidence type="ECO:0008006" key="4">
    <source>
        <dbReference type="Google" id="ProtNLM"/>
    </source>
</evidence>
<feature type="transmembrane region" description="Helical" evidence="1">
    <location>
        <begin position="37"/>
        <end position="59"/>
    </location>
</feature>
<keyword evidence="3" id="KW-1185">Reference proteome</keyword>
<reference evidence="2 3" key="1">
    <citation type="submission" date="2021-09" db="EMBL/GenBank/DDBJ databases">
        <title>The complete genome sequence of a new microorganism.</title>
        <authorList>
            <person name="Zi Z."/>
        </authorList>
    </citation>
    <scope>NUCLEOTIDE SEQUENCE [LARGE SCALE GENOMIC DNA]</scope>
    <source>
        <strain evidence="2 3">WGZ8</strain>
    </source>
</reference>
<keyword evidence="1" id="KW-0812">Transmembrane</keyword>
<name>A0ABS7VVK8_9HYPH</name>
<sequence length="195" mass="21009">MRRLRLTGWETIVALAAGITSAIFMPSDFYNDGIAEIVTVIGFLMAAFIPAMVLGATALRAGNFSVKRLRSISGAIDRQIAVFGGLFLYALMACVIAVMGKLLKWTLPALSTGRELVPTIPLGQLLPAALTYALVLLILRSIRVIAAVRSILHLSTTIAEDEARARDKPATDAAVDELDDYQMPPGYGSRIELPH</sequence>
<feature type="transmembrane region" description="Helical" evidence="1">
    <location>
        <begin position="80"/>
        <end position="100"/>
    </location>
</feature>
<keyword evidence="1" id="KW-0472">Membrane</keyword>
<gene>
    <name evidence="2" type="ORF">K9B37_23305</name>
</gene>
<evidence type="ECO:0000256" key="1">
    <source>
        <dbReference type="SAM" id="Phobius"/>
    </source>
</evidence>
<evidence type="ECO:0000313" key="2">
    <source>
        <dbReference type="EMBL" id="MBZ6079186.1"/>
    </source>
</evidence>
<protein>
    <recommendedName>
        <fullName evidence="4">TRAP transporter small permease</fullName>
    </recommendedName>
</protein>
<dbReference type="Proteomes" id="UP000704176">
    <property type="component" value="Unassembled WGS sequence"/>
</dbReference>
<dbReference type="EMBL" id="JAIRBM010000029">
    <property type="protein sequence ID" value="MBZ6079186.1"/>
    <property type="molecule type" value="Genomic_DNA"/>
</dbReference>
<proteinExistence type="predicted"/>
<organism evidence="2 3">
    <name type="scientific">Microvirga puerhi</name>
    <dbReference type="NCBI Taxonomy" id="2876078"/>
    <lineage>
        <taxon>Bacteria</taxon>
        <taxon>Pseudomonadati</taxon>
        <taxon>Pseudomonadota</taxon>
        <taxon>Alphaproteobacteria</taxon>
        <taxon>Hyphomicrobiales</taxon>
        <taxon>Methylobacteriaceae</taxon>
        <taxon>Microvirga</taxon>
    </lineage>
</organism>
<accession>A0ABS7VVK8</accession>